<dbReference type="InterPro" id="IPR040727">
    <property type="entry name" value="NAPRTase_N"/>
</dbReference>
<dbReference type="Pfam" id="PF17767">
    <property type="entry name" value="NAPRTase_N"/>
    <property type="match status" value="1"/>
</dbReference>
<dbReference type="STRING" id="1555241.A0A4P9X301"/>
<feature type="domain" description="Nicotinate/nicotinamide phosphoribosyltransferase" evidence="8">
    <location>
        <begin position="165"/>
        <end position="434"/>
    </location>
</feature>
<keyword evidence="4" id="KW-0597">Phosphoprotein</keyword>
<dbReference type="SUPFAM" id="SSF51690">
    <property type="entry name" value="Nicotinate/Quinolinate PRTase C-terminal domain-like"/>
    <property type="match status" value="1"/>
</dbReference>
<dbReference type="PIRSF" id="PIRSF000484">
    <property type="entry name" value="NAPRT"/>
    <property type="match status" value="1"/>
</dbReference>
<gene>
    <name evidence="10" type="ORF">CXG81DRAFT_2034</name>
</gene>
<dbReference type="EMBL" id="ML014290">
    <property type="protein sequence ID" value="RKO99381.1"/>
    <property type="molecule type" value="Genomic_DNA"/>
</dbReference>
<dbReference type="SUPFAM" id="SSF54675">
    <property type="entry name" value="Nicotinate/Quinolinate PRTase N-terminal domain-like"/>
    <property type="match status" value="1"/>
</dbReference>
<proteinExistence type="inferred from homology"/>
<evidence type="ECO:0000256" key="1">
    <source>
        <dbReference type="ARBA" id="ARBA00004952"/>
    </source>
</evidence>
<dbReference type="Pfam" id="PF04095">
    <property type="entry name" value="NAPRTase"/>
    <property type="match status" value="1"/>
</dbReference>
<feature type="non-terminal residue" evidence="10">
    <location>
        <position position="1"/>
    </location>
</feature>
<dbReference type="GO" id="GO:0004516">
    <property type="term" value="F:nicotinate phosphoribosyltransferase activity"/>
    <property type="evidence" value="ECO:0007669"/>
    <property type="project" value="UniProtKB-EC"/>
</dbReference>
<evidence type="ECO:0000256" key="7">
    <source>
        <dbReference type="ARBA" id="ARBA00048668"/>
    </source>
</evidence>
<evidence type="ECO:0000313" key="10">
    <source>
        <dbReference type="EMBL" id="RKO99381.1"/>
    </source>
</evidence>
<dbReference type="InterPro" id="IPR036068">
    <property type="entry name" value="Nicotinate_pribotase-like_C"/>
</dbReference>
<dbReference type="GO" id="GO:0005829">
    <property type="term" value="C:cytosol"/>
    <property type="evidence" value="ECO:0007669"/>
    <property type="project" value="TreeGrafter"/>
</dbReference>
<dbReference type="PANTHER" id="PTHR11098:SF1">
    <property type="entry name" value="NICOTINATE PHOSPHORIBOSYLTRANSFERASE"/>
    <property type="match status" value="1"/>
</dbReference>
<dbReference type="AlphaFoldDB" id="A0A4P9X301"/>
<evidence type="ECO:0000256" key="4">
    <source>
        <dbReference type="ARBA" id="ARBA00022553"/>
    </source>
</evidence>
<keyword evidence="6" id="KW-0662">Pyridine nucleotide biosynthesis</keyword>
<dbReference type="InterPro" id="IPR041525">
    <property type="entry name" value="N/Namide_PRibTrfase"/>
</dbReference>
<feature type="domain" description="Nicotinate phosphoribosyltransferase N-terminal" evidence="9">
    <location>
        <begin position="5"/>
        <end position="130"/>
    </location>
</feature>
<evidence type="ECO:0000259" key="8">
    <source>
        <dbReference type="Pfam" id="PF04095"/>
    </source>
</evidence>
<evidence type="ECO:0000256" key="3">
    <source>
        <dbReference type="ARBA" id="ARBA00013236"/>
    </source>
</evidence>
<evidence type="ECO:0000256" key="2">
    <source>
        <dbReference type="ARBA" id="ARBA00010897"/>
    </source>
</evidence>
<protein>
    <recommendedName>
        <fullName evidence="3">nicotinate phosphoribosyltransferase</fullName>
        <ecNumber evidence="3">6.3.4.21</ecNumber>
    </recommendedName>
</protein>
<keyword evidence="5" id="KW-0436">Ligase</keyword>
<dbReference type="InterPro" id="IPR007229">
    <property type="entry name" value="Nic_PRibTrfase-Fam"/>
</dbReference>
<feature type="non-terminal residue" evidence="10">
    <location>
        <position position="438"/>
    </location>
</feature>
<comment type="similarity">
    <text evidence="2">Belongs to the NAPRTase family.</text>
</comment>
<dbReference type="PANTHER" id="PTHR11098">
    <property type="entry name" value="NICOTINATE PHOSPHORIBOSYLTRANSFERASE"/>
    <property type="match status" value="1"/>
</dbReference>
<keyword evidence="11" id="KW-1185">Reference proteome</keyword>
<name>A0A4P9X301_9FUNG</name>
<accession>A0A4P9X301</accession>
<comment type="catalytic activity">
    <reaction evidence="7">
        <text>5-phospho-alpha-D-ribose 1-diphosphate + nicotinate + ATP + H2O = nicotinate beta-D-ribonucleotide + ADP + phosphate + diphosphate</text>
        <dbReference type="Rhea" id="RHEA:36163"/>
        <dbReference type="ChEBI" id="CHEBI:15377"/>
        <dbReference type="ChEBI" id="CHEBI:30616"/>
        <dbReference type="ChEBI" id="CHEBI:32544"/>
        <dbReference type="ChEBI" id="CHEBI:33019"/>
        <dbReference type="ChEBI" id="CHEBI:43474"/>
        <dbReference type="ChEBI" id="CHEBI:57502"/>
        <dbReference type="ChEBI" id="CHEBI:58017"/>
        <dbReference type="ChEBI" id="CHEBI:456216"/>
        <dbReference type="EC" id="6.3.4.21"/>
    </reaction>
</comment>
<dbReference type="UniPathway" id="UPA00253">
    <property type="reaction ID" value="UER00457"/>
</dbReference>
<dbReference type="Proteomes" id="UP000274922">
    <property type="component" value="Unassembled WGS sequence"/>
</dbReference>
<comment type="pathway">
    <text evidence="1">Cofactor biosynthesis; NAD(+) biosynthesis; nicotinate D-ribonucleotide from nicotinate: step 1/1.</text>
</comment>
<dbReference type="Gene3D" id="3.20.140.10">
    <property type="entry name" value="nicotinate phosphoribosyltransferase"/>
    <property type="match status" value="1"/>
</dbReference>
<organism evidence="10 11">
    <name type="scientific">Caulochytrium protostelioides</name>
    <dbReference type="NCBI Taxonomy" id="1555241"/>
    <lineage>
        <taxon>Eukaryota</taxon>
        <taxon>Fungi</taxon>
        <taxon>Fungi incertae sedis</taxon>
        <taxon>Chytridiomycota</taxon>
        <taxon>Chytridiomycota incertae sedis</taxon>
        <taxon>Chytridiomycetes</taxon>
        <taxon>Caulochytriales</taxon>
        <taxon>Caulochytriaceae</taxon>
        <taxon>Caulochytrium</taxon>
    </lineage>
</organism>
<evidence type="ECO:0000256" key="6">
    <source>
        <dbReference type="ARBA" id="ARBA00022642"/>
    </source>
</evidence>
<evidence type="ECO:0000313" key="11">
    <source>
        <dbReference type="Proteomes" id="UP000274922"/>
    </source>
</evidence>
<sequence length="438" mass="47635">IRSLLDNDLYKLTMHQAVWKRYPDATVRYAFKNRSPAQRFSARGFAVLQAAVAALRDVRLTAAEHAWLSRLADTTPLVSHDYVAVLAAFRFDPAAHIDLTWDAASGQITLWIAGRWRDTILYEIPLLALIAETYFAVEATAWTHDGQEAQAYAKAQRLLGMGAVFTDFGTRRRRDFRTHALVLHGLFRAQRDADAGARDIGSSSSSSGRFMGTSNVYLAMVTDTIPIGTLAHEWFMAHAVLPPVAAASPDAAADAAADGADAPMDAPSTVRHANRNGIAAWLDVFPRGLGVFLTDTYGSSLFFRDMDAALARQIDGLRHDSGDPGVLWEAAAAAFLRCGVDDLATKQLVFSDGLTVDRVAAILRDVRDWEARHARRGMRVAFGIGTHLTNDFVDTHTQAPSPPVNIVIKLHACNGRHVVKLSDDVGKHQGDAGTVAAV</sequence>
<evidence type="ECO:0000256" key="5">
    <source>
        <dbReference type="ARBA" id="ARBA00022598"/>
    </source>
</evidence>
<reference evidence="11" key="1">
    <citation type="journal article" date="2018" name="Nat. Microbiol.">
        <title>Leveraging single-cell genomics to expand the fungal tree of life.</title>
        <authorList>
            <person name="Ahrendt S.R."/>
            <person name="Quandt C.A."/>
            <person name="Ciobanu D."/>
            <person name="Clum A."/>
            <person name="Salamov A."/>
            <person name="Andreopoulos B."/>
            <person name="Cheng J.F."/>
            <person name="Woyke T."/>
            <person name="Pelin A."/>
            <person name="Henrissat B."/>
            <person name="Reynolds N.K."/>
            <person name="Benny G.L."/>
            <person name="Smith M.E."/>
            <person name="James T.Y."/>
            <person name="Grigoriev I.V."/>
        </authorList>
    </citation>
    <scope>NUCLEOTIDE SEQUENCE [LARGE SCALE GENOMIC DNA]</scope>
    <source>
        <strain evidence="11">ATCC 52028</strain>
    </source>
</reference>
<dbReference type="OrthoDB" id="193380at2759"/>
<evidence type="ECO:0000259" key="9">
    <source>
        <dbReference type="Pfam" id="PF17767"/>
    </source>
</evidence>
<dbReference type="GO" id="GO:0034355">
    <property type="term" value="P:NAD+ biosynthetic process via the salvage pathway"/>
    <property type="evidence" value="ECO:0007669"/>
    <property type="project" value="TreeGrafter"/>
</dbReference>
<dbReference type="EC" id="6.3.4.21" evidence="3"/>